<evidence type="ECO:0000256" key="4">
    <source>
        <dbReference type="ARBA" id="ARBA00022989"/>
    </source>
</evidence>
<evidence type="ECO:0000256" key="2">
    <source>
        <dbReference type="ARBA" id="ARBA00007649"/>
    </source>
</evidence>
<evidence type="ECO:0000256" key="3">
    <source>
        <dbReference type="ARBA" id="ARBA00022692"/>
    </source>
</evidence>
<comment type="similarity">
    <text evidence="2">Belongs to the ORM family.</text>
</comment>
<keyword evidence="10" id="KW-1185">Reference proteome</keyword>
<reference evidence="9 10" key="1">
    <citation type="submission" date="2023-03" db="EMBL/GenBank/DDBJ databases">
        <title>High-quality genome of Scylla paramamosain provides insights in environmental adaptation.</title>
        <authorList>
            <person name="Zhang L."/>
        </authorList>
    </citation>
    <scope>NUCLEOTIDE SEQUENCE [LARGE SCALE GENOMIC DNA]</scope>
    <source>
        <strain evidence="9">LZ_2023a</strain>
        <tissue evidence="9">Muscle</tissue>
    </source>
</reference>
<dbReference type="GO" id="GO:2000303">
    <property type="term" value="P:regulation of ceramide biosynthetic process"/>
    <property type="evidence" value="ECO:0007669"/>
    <property type="project" value="UniProtKB-ARBA"/>
</dbReference>
<comment type="caution">
    <text evidence="9">The sequence shown here is derived from an EMBL/GenBank/DDBJ whole genome shotgun (WGS) entry which is preliminary data.</text>
</comment>
<feature type="transmembrane region" description="Helical" evidence="7">
    <location>
        <begin position="20"/>
        <end position="42"/>
    </location>
</feature>
<gene>
    <name evidence="9" type="ORF">O3P69_013348</name>
</gene>
<feature type="transmembrane region" description="Helical" evidence="7">
    <location>
        <begin position="100"/>
        <end position="116"/>
    </location>
</feature>
<evidence type="ECO:0000256" key="6">
    <source>
        <dbReference type="SAM" id="MobiDB-lite"/>
    </source>
</evidence>
<dbReference type="EMBL" id="JARAKH010000021">
    <property type="protein sequence ID" value="KAK8393264.1"/>
    <property type="molecule type" value="Genomic_DNA"/>
</dbReference>
<sequence length="423" mass="48866">MLSGGHGEVNPNSSWHSSRGAWLSYLAGVLALHLFLLSIPVISIPTAWTLTNVIHNLANYLFLHQIKGTPWQLLDQGKARRMTAWEQIDYGQQFTTTRKFITIIPIVLFLLTSFYTKYDFNHFAVNFATLLLVLIPKLPQFHMYTCLHLPPPPPPPATTTKPALPTLCLLHHHHHRYRWPHQPSSRRQAVTNASTTTESASSTAGPLHSTTRQNTNRRQGSANQRSPPFCGRCRQRGHTAGRCSVVVCDYCGRRGHHVDQCRTRQAEESRRLECTYCLRRGHEESHCYTRASEARQERLIRAILTERHQPATPPKAWTLPVRLDYRGCRHTPCLDTACPPTPPRYWYAKKNGRHCHRRRRHHRRLHPHSPVCQRSWLQDQRWRADTHCPCETRRRSGGSGDFPGCQLCYHLRQDYRLLPLDEA</sequence>
<dbReference type="InterPro" id="IPR007203">
    <property type="entry name" value="ORMDL"/>
</dbReference>
<evidence type="ECO:0000259" key="8">
    <source>
        <dbReference type="SMART" id="SM00343"/>
    </source>
</evidence>
<protein>
    <recommendedName>
        <fullName evidence="8">CCHC-type domain-containing protein</fullName>
    </recommendedName>
</protein>
<keyword evidence="5 7" id="KW-0472">Membrane</keyword>
<dbReference type="PANTHER" id="PTHR12665">
    <property type="entry name" value="ORMDL PROTEINS"/>
    <property type="match status" value="1"/>
</dbReference>
<feature type="domain" description="CCHC-type" evidence="8">
    <location>
        <begin position="229"/>
        <end position="245"/>
    </location>
</feature>
<dbReference type="InterPro" id="IPR036875">
    <property type="entry name" value="Znf_CCHC_sf"/>
</dbReference>
<evidence type="ECO:0000256" key="7">
    <source>
        <dbReference type="SAM" id="Phobius"/>
    </source>
</evidence>
<dbReference type="GO" id="GO:0008270">
    <property type="term" value="F:zinc ion binding"/>
    <property type="evidence" value="ECO:0007669"/>
    <property type="project" value="InterPro"/>
</dbReference>
<feature type="region of interest" description="Disordered" evidence="6">
    <location>
        <begin position="178"/>
        <end position="228"/>
    </location>
</feature>
<organism evidence="9 10">
    <name type="scientific">Scylla paramamosain</name>
    <name type="common">Mud crab</name>
    <dbReference type="NCBI Taxonomy" id="85552"/>
    <lineage>
        <taxon>Eukaryota</taxon>
        <taxon>Metazoa</taxon>
        <taxon>Ecdysozoa</taxon>
        <taxon>Arthropoda</taxon>
        <taxon>Crustacea</taxon>
        <taxon>Multicrustacea</taxon>
        <taxon>Malacostraca</taxon>
        <taxon>Eumalacostraca</taxon>
        <taxon>Eucarida</taxon>
        <taxon>Decapoda</taxon>
        <taxon>Pleocyemata</taxon>
        <taxon>Brachyura</taxon>
        <taxon>Eubrachyura</taxon>
        <taxon>Portunoidea</taxon>
        <taxon>Portunidae</taxon>
        <taxon>Portuninae</taxon>
        <taxon>Scylla</taxon>
    </lineage>
</organism>
<name>A0AAW0U133_SCYPA</name>
<dbReference type="Proteomes" id="UP001487740">
    <property type="component" value="Unassembled WGS sequence"/>
</dbReference>
<dbReference type="GO" id="GO:0003676">
    <property type="term" value="F:nucleic acid binding"/>
    <property type="evidence" value="ECO:0007669"/>
    <property type="project" value="InterPro"/>
</dbReference>
<dbReference type="SMART" id="SM00343">
    <property type="entry name" value="ZnF_C2HC"/>
    <property type="match status" value="3"/>
</dbReference>
<accession>A0AAW0U133</accession>
<dbReference type="InterPro" id="IPR001878">
    <property type="entry name" value="Znf_CCHC"/>
</dbReference>
<dbReference type="SUPFAM" id="SSF57756">
    <property type="entry name" value="Retrovirus zinc finger-like domains"/>
    <property type="match status" value="1"/>
</dbReference>
<comment type="subcellular location">
    <subcellularLocation>
        <location evidence="1">Membrane</location>
        <topology evidence="1">Multi-pass membrane protein</topology>
    </subcellularLocation>
</comment>
<dbReference type="GO" id="GO:0005789">
    <property type="term" value="C:endoplasmic reticulum membrane"/>
    <property type="evidence" value="ECO:0007669"/>
    <property type="project" value="InterPro"/>
</dbReference>
<dbReference type="AlphaFoldDB" id="A0AAW0U133"/>
<proteinExistence type="inferred from homology"/>
<keyword evidence="4 7" id="KW-1133">Transmembrane helix</keyword>
<evidence type="ECO:0000256" key="1">
    <source>
        <dbReference type="ARBA" id="ARBA00004141"/>
    </source>
</evidence>
<dbReference type="Pfam" id="PF04061">
    <property type="entry name" value="ORMDL"/>
    <property type="match status" value="1"/>
</dbReference>
<evidence type="ECO:0000256" key="5">
    <source>
        <dbReference type="ARBA" id="ARBA00023136"/>
    </source>
</evidence>
<feature type="domain" description="CCHC-type" evidence="8">
    <location>
        <begin position="247"/>
        <end position="263"/>
    </location>
</feature>
<feature type="compositionally biased region" description="Polar residues" evidence="6">
    <location>
        <begin position="208"/>
        <end position="226"/>
    </location>
</feature>
<evidence type="ECO:0000313" key="9">
    <source>
        <dbReference type="EMBL" id="KAK8393264.1"/>
    </source>
</evidence>
<evidence type="ECO:0000313" key="10">
    <source>
        <dbReference type="Proteomes" id="UP001487740"/>
    </source>
</evidence>
<feature type="domain" description="CCHC-type" evidence="8">
    <location>
        <begin position="273"/>
        <end position="289"/>
    </location>
</feature>
<feature type="compositionally biased region" description="Low complexity" evidence="6">
    <location>
        <begin position="189"/>
        <end position="204"/>
    </location>
</feature>
<keyword evidence="3 7" id="KW-0812">Transmembrane</keyword>